<dbReference type="SUPFAM" id="SSF52540">
    <property type="entry name" value="P-loop containing nucleoside triphosphate hydrolases"/>
    <property type="match status" value="1"/>
</dbReference>
<dbReference type="CDD" id="cd18808">
    <property type="entry name" value="SF1_C_Upf1"/>
    <property type="match status" value="1"/>
</dbReference>
<dbReference type="PANTHER" id="PTHR10887">
    <property type="entry name" value="DNA2/NAM7 HELICASE FAMILY"/>
    <property type="match status" value="1"/>
</dbReference>
<dbReference type="FunFam" id="3.40.50.300:FF:002863">
    <property type="entry name" value="Pre-mRNA-splicing factor cwf11"/>
    <property type="match status" value="1"/>
</dbReference>
<dbReference type="InterPro" id="IPR045055">
    <property type="entry name" value="DNA2/NAM7-like"/>
</dbReference>
<dbReference type="GO" id="GO:0071013">
    <property type="term" value="C:catalytic step 2 spliceosome"/>
    <property type="evidence" value="ECO:0007669"/>
    <property type="project" value="TreeGrafter"/>
</dbReference>
<feature type="domain" description="DNA2/NAM7 helicase-like C-terminal" evidence="1">
    <location>
        <begin position="14"/>
        <end position="140"/>
    </location>
</feature>
<dbReference type="InterPro" id="IPR047187">
    <property type="entry name" value="SF1_C_Upf1"/>
</dbReference>
<dbReference type="Pfam" id="PF13087">
    <property type="entry name" value="AAA_12"/>
    <property type="match status" value="1"/>
</dbReference>
<dbReference type="OrthoDB" id="1879at2759"/>
<dbReference type="InterPro" id="IPR041679">
    <property type="entry name" value="DNA2/NAM7-like_C"/>
</dbReference>
<dbReference type="GeneID" id="24923161"/>
<dbReference type="PANTHER" id="PTHR10887:SF5">
    <property type="entry name" value="RNA HELICASE AQUARIUS"/>
    <property type="match status" value="1"/>
</dbReference>
<name>D8M0P7_BLAHO</name>
<sequence length="190" mass="22275">MEFKRANACLRYDYQMINVDGEEKEVVNHGIQNEKEAGFVLVMYQYLRLCGYPAEKITLLTPYNGQKELLRSYLREYCRKNPLFGMPSKISTIDKYQGQQNDIVLLSLVRTRSVGYLRDVRRLLVAVSRARLGLYVFGKASLFRECLELQEIMRPLLQRPLMLQLVENEYYPCERGVDDERVSKFRVASI</sequence>
<keyword evidence="3" id="KW-1185">Reference proteome</keyword>
<dbReference type="InParanoid" id="D8M0P7"/>
<dbReference type="RefSeq" id="XP_012895684.1">
    <property type="nucleotide sequence ID" value="XM_013040230.1"/>
</dbReference>
<dbReference type="InterPro" id="IPR027417">
    <property type="entry name" value="P-loop_NTPase"/>
</dbReference>
<dbReference type="EMBL" id="FN668644">
    <property type="protein sequence ID" value="CBK21636.2"/>
    <property type="molecule type" value="Genomic_DNA"/>
</dbReference>
<dbReference type="OMA" id="RRRCANH"/>
<evidence type="ECO:0000313" key="2">
    <source>
        <dbReference type="EMBL" id="CBK21636.2"/>
    </source>
</evidence>
<dbReference type="GO" id="GO:0003729">
    <property type="term" value="F:mRNA binding"/>
    <property type="evidence" value="ECO:0007669"/>
    <property type="project" value="TreeGrafter"/>
</dbReference>
<accession>D8M0P7</accession>
<dbReference type="Gene3D" id="3.40.50.300">
    <property type="entry name" value="P-loop containing nucleotide triphosphate hydrolases"/>
    <property type="match status" value="1"/>
</dbReference>
<evidence type="ECO:0000313" key="3">
    <source>
        <dbReference type="Proteomes" id="UP000008312"/>
    </source>
</evidence>
<proteinExistence type="predicted"/>
<reference evidence="2" key="1">
    <citation type="submission" date="2010-02" db="EMBL/GenBank/DDBJ databases">
        <title>Sequencing and annotation of the Blastocystis hominis genome.</title>
        <authorList>
            <person name="Wincker P."/>
        </authorList>
    </citation>
    <scope>NUCLEOTIDE SEQUENCE</scope>
    <source>
        <strain evidence="2">Singapore isolate B</strain>
    </source>
</reference>
<dbReference type="Proteomes" id="UP000008312">
    <property type="component" value="Unassembled WGS sequence"/>
</dbReference>
<organism evidence="2">
    <name type="scientific">Blastocystis hominis</name>
    <dbReference type="NCBI Taxonomy" id="12968"/>
    <lineage>
        <taxon>Eukaryota</taxon>
        <taxon>Sar</taxon>
        <taxon>Stramenopiles</taxon>
        <taxon>Bigyra</taxon>
        <taxon>Opalozoa</taxon>
        <taxon>Opalinata</taxon>
        <taxon>Blastocystidae</taxon>
        <taxon>Blastocystis</taxon>
    </lineage>
</organism>
<dbReference type="AlphaFoldDB" id="D8M0P7"/>
<gene>
    <name evidence="2" type="ORF">GSBLH_T00007037001</name>
</gene>
<protein>
    <recommendedName>
        <fullName evidence="1">DNA2/NAM7 helicase-like C-terminal domain-containing protein</fullName>
    </recommendedName>
</protein>
<evidence type="ECO:0000259" key="1">
    <source>
        <dbReference type="Pfam" id="PF13087"/>
    </source>
</evidence>